<feature type="non-terminal residue" evidence="2">
    <location>
        <position position="1"/>
    </location>
</feature>
<organism evidence="2 3">
    <name type="scientific">Pararge aegeria aegeria</name>
    <dbReference type="NCBI Taxonomy" id="348720"/>
    <lineage>
        <taxon>Eukaryota</taxon>
        <taxon>Metazoa</taxon>
        <taxon>Ecdysozoa</taxon>
        <taxon>Arthropoda</taxon>
        <taxon>Hexapoda</taxon>
        <taxon>Insecta</taxon>
        <taxon>Pterygota</taxon>
        <taxon>Neoptera</taxon>
        <taxon>Endopterygota</taxon>
        <taxon>Lepidoptera</taxon>
        <taxon>Glossata</taxon>
        <taxon>Ditrysia</taxon>
        <taxon>Papilionoidea</taxon>
        <taxon>Nymphalidae</taxon>
        <taxon>Satyrinae</taxon>
        <taxon>Satyrini</taxon>
        <taxon>Parargina</taxon>
        <taxon>Pararge</taxon>
    </lineage>
</organism>
<reference evidence="2" key="1">
    <citation type="submission" date="2022-03" db="EMBL/GenBank/DDBJ databases">
        <authorList>
            <person name="Lindestad O."/>
        </authorList>
    </citation>
    <scope>NUCLEOTIDE SEQUENCE</scope>
</reference>
<dbReference type="OrthoDB" id="549905at2759"/>
<name>A0A8S4QN38_9NEOP</name>
<gene>
    <name evidence="2" type="primary">jg2667</name>
    <name evidence="2" type="ORF">PAEG_LOCUS4035</name>
</gene>
<keyword evidence="1" id="KW-0812">Transmembrane</keyword>
<keyword evidence="1" id="KW-0472">Membrane</keyword>
<dbReference type="Proteomes" id="UP000838756">
    <property type="component" value="Unassembled WGS sequence"/>
</dbReference>
<keyword evidence="3" id="KW-1185">Reference proteome</keyword>
<evidence type="ECO:0000313" key="2">
    <source>
        <dbReference type="EMBL" id="CAH2215956.1"/>
    </source>
</evidence>
<keyword evidence="1" id="KW-1133">Transmembrane helix</keyword>
<comment type="caution">
    <text evidence="2">The sequence shown here is derived from an EMBL/GenBank/DDBJ whole genome shotgun (WGS) entry which is preliminary data.</text>
</comment>
<dbReference type="EMBL" id="CAKXAJ010013504">
    <property type="protein sequence ID" value="CAH2215956.1"/>
    <property type="molecule type" value="Genomic_DNA"/>
</dbReference>
<feature type="transmembrane region" description="Helical" evidence="1">
    <location>
        <begin position="221"/>
        <end position="242"/>
    </location>
</feature>
<feature type="transmembrane region" description="Helical" evidence="1">
    <location>
        <begin position="150"/>
        <end position="170"/>
    </location>
</feature>
<evidence type="ECO:0000313" key="3">
    <source>
        <dbReference type="Proteomes" id="UP000838756"/>
    </source>
</evidence>
<accession>A0A8S4QN38</accession>
<sequence length="246" mass="27719">MSTSVKDFGKASWVEVYNRIIGAVVFLDDYSAECLHWDGGLFKLLSGGAVAVKRLASVERCKNDQRKAVFITQTNRDQLRAIGEIIRNSNFTHCILVSCVSLDVVYLELNDGLRDVTDTLAAGRAAAEGAHLLEQMLLSWNNKRQSVMEVVYIPIFTIAPTNVVFLTPPYQKVYPKFDKKLTTNMPTLDLYTLSSDERSQMRRLASALNTMFESMNLKEDIFYMGPFSLLLAGVLENSPVYISRRK</sequence>
<dbReference type="AlphaFoldDB" id="A0A8S4QN38"/>
<proteinExistence type="predicted"/>
<evidence type="ECO:0000256" key="1">
    <source>
        <dbReference type="SAM" id="Phobius"/>
    </source>
</evidence>
<protein>
    <submittedName>
        <fullName evidence="2">Jg2667 protein</fullName>
    </submittedName>
</protein>